<proteinExistence type="predicted"/>
<keyword evidence="2" id="KW-1185">Reference proteome</keyword>
<organism evidence="1 2">
    <name type="scientific">Pallidibacillus pasinlerensis</name>
    <dbReference type="NCBI Taxonomy" id="2703818"/>
    <lineage>
        <taxon>Bacteria</taxon>
        <taxon>Bacillati</taxon>
        <taxon>Bacillota</taxon>
        <taxon>Bacilli</taxon>
        <taxon>Bacillales</taxon>
        <taxon>Bacillaceae</taxon>
        <taxon>Pallidibacillus</taxon>
    </lineage>
</organism>
<accession>A0ABX0AAR7</accession>
<sequence length="198" mass="23045">MEFQWYEVIDSSQATDISQGDIISCLVPVTHSSDEFPFFEVSYGNINGIVMTQACDLENGKVEEITLCPLVPLEDILKDYILEQYKNTEGFNYESLTKKQQNNKYKYAEKIRQGNILDYYLLNRALIDNNPELNMDFQVVLLRKTFRIPITSLKNQINQNPSSRLRLLPPYREHLSYAYSFNFSRIGLPIDINIPEDI</sequence>
<evidence type="ECO:0000313" key="2">
    <source>
        <dbReference type="Proteomes" id="UP000743899"/>
    </source>
</evidence>
<name>A0ABX0AAR7_9BACI</name>
<dbReference type="Proteomes" id="UP000743899">
    <property type="component" value="Unassembled WGS sequence"/>
</dbReference>
<protein>
    <submittedName>
        <fullName evidence="1">Uncharacterized protein</fullName>
    </submittedName>
</protein>
<reference evidence="1 2" key="1">
    <citation type="submission" date="2020-01" db="EMBL/GenBank/DDBJ databases">
        <title>A novel Bacillus sp. from Pasinler.</title>
        <authorList>
            <person name="Adiguzel A."/>
            <person name="Ay H."/>
            <person name="Baltaci M.O."/>
        </authorList>
    </citation>
    <scope>NUCLEOTIDE SEQUENCE [LARGE SCALE GENOMIC DNA]</scope>
    <source>
        <strain evidence="1 2">P1</strain>
    </source>
</reference>
<dbReference type="EMBL" id="JAACYS010000065">
    <property type="protein sequence ID" value="NCU18520.1"/>
    <property type="molecule type" value="Genomic_DNA"/>
</dbReference>
<comment type="caution">
    <text evidence="1">The sequence shown here is derived from an EMBL/GenBank/DDBJ whole genome shotgun (WGS) entry which is preliminary data.</text>
</comment>
<dbReference type="RefSeq" id="WP_161921353.1">
    <property type="nucleotide sequence ID" value="NZ_JAACYS010000065.1"/>
</dbReference>
<evidence type="ECO:0000313" key="1">
    <source>
        <dbReference type="EMBL" id="NCU18520.1"/>
    </source>
</evidence>
<gene>
    <name evidence="1" type="ORF">GW534_12465</name>
</gene>